<feature type="transmembrane region" description="Helical" evidence="7">
    <location>
        <begin position="86"/>
        <end position="105"/>
    </location>
</feature>
<reference evidence="10" key="1">
    <citation type="journal article" date="2019" name="Int. J. Syst. Evol. Microbiol.">
        <title>The Global Catalogue of Microorganisms (GCM) 10K type strain sequencing project: providing services to taxonomists for standard genome sequencing and annotation.</title>
        <authorList>
            <consortium name="The Broad Institute Genomics Platform"/>
            <consortium name="The Broad Institute Genome Sequencing Center for Infectious Disease"/>
            <person name="Wu L."/>
            <person name="Ma J."/>
        </authorList>
    </citation>
    <scope>NUCLEOTIDE SEQUENCE [LARGE SCALE GENOMIC DNA]</scope>
    <source>
        <strain evidence="10">CCUG 61696</strain>
    </source>
</reference>
<comment type="similarity">
    <text evidence="7">Belongs to the binding-protein-dependent transport system permease family.</text>
</comment>
<sequence>MSASAVSTAQPAAKAVRRAPSLRAILTRAQGALVVVGLLLAWEASARAGLINVNLLPAPSAVLVALRDLWDAGMLVDDVTASVTRVAIGYAIAAALGVAGGLALGRSPLAARLLLPIIELVRPISVIAWIPIAILWFGLGDRPAWFLIALGAFFPIFTNAYDAARALPEIYTRVAQCFGAPRGLVIRKVLIPAATPQILTGLRIGLGAGWACVIAAELISATSGLGYMIQLARTTIEIEKVLAGMVIIGLIGFAMNGAMLALERFLVRGATPR</sequence>
<accession>A0ABW3Z395</accession>
<feature type="transmembrane region" description="Helical" evidence="7">
    <location>
        <begin position="144"/>
        <end position="164"/>
    </location>
</feature>
<evidence type="ECO:0000259" key="8">
    <source>
        <dbReference type="PROSITE" id="PS50928"/>
    </source>
</evidence>
<keyword evidence="3" id="KW-1003">Cell membrane</keyword>
<keyword evidence="4 7" id="KW-0812">Transmembrane</keyword>
<keyword evidence="10" id="KW-1185">Reference proteome</keyword>
<organism evidence="9 10">
    <name type="scientific">Methylopila musalis</name>
    <dbReference type="NCBI Taxonomy" id="1134781"/>
    <lineage>
        <taxon>Bacteria</taxon>
        <taxon>Pseudomonadati</taxon>
        <taxon>Pseudomonadota</taxon>
        <taxon>Alphaproteobacteria</taxon>
        <taxon>Hyphomicrobiales</taxon>
        <taxon>Methylopilaceae</taxon>
        <taxon>Methylopila</taxon>
    </lineage>
</organism>
<name>A0ABW3Z395_9HYPH</name>
<dbReference type="Pfam" id="PF00528">
    <property type="entry name" value="BPD_transp_1"/>
    <property type="match status" value="1"/>
</dbReference>
<dbReference type="PANTHER" id="PTHR30151:SF0">
    <property type="entry name" value="ABC TRANSPORTER PERMEASE PROTEIN MJ0413-RELATED"/>
    <property type="match status" value="1"/>
</dbReference>
<dbReference type="EMBL" id="JBHTMX010000004">
    <property type="protein sequence ID" value="MFD1330684.1"/>
    <property type="molecule type" value="Genomic_DNA"/>
</dbReference>
<evidence type="ECO:0000256" key="5">
    <source>
        <dbReference type="ARBA" id="ARBA00022989"/>
    </source>
</evidence>
<evidence type="ECO:0000256" key="2">
    <source>
        <dbReference type="ARBA" id="ARBA00022448"/>
    </source>
</evidence>
<dbReference type="PROSITE" id="PS50928">
    <property type="entry name" value="ABC_TM1"/>
    <property type="match status" value="1"/>
</dbReference>
<proteinExistence type="inferred from homology"/>
<evidence type="ECO:0000256" key="3">
    <source>
        <dbReference type="ARBA" id="ARBA00022475"/>
    </source>
</evidence>
<evidence type="ECO:0000313" key="10">
    <source>
        <dbReference type="Proteomes" id="UP001597171"/>
    </source>
</evidence>
<evidence type="ECO:0000256" key="1">
    <source>
        <dbReference type="ARBA" id="ARBA00004651"/>
    </source>
</evidence>
<feature type="transmembrane region" description="Helical" evidence="7">
    <location>
        <begin position="208"/>
        <end position="229"/>
    </location>
</feature>
<comment type="caution">
    <text evidence="9">The sequence shown here is derived from an EMBL/GenBank/DDBJ whole genome shotgun (WGS) entry which is preliminary data.</text>
</comment>
<dbReference type="PANTHER" id="PTHR30151">
    <property type="entry name" value="ALKANE SULFONATE ABC TRANSPORTER-RELATED, MEMBRANE SUBUNIT"/>
    <property type="match status" value="1"/>
</dbReference>
<keyword evidence="5 7" id="KW-1133">Transmembrane helix</keyword>
<feature type="transmembrane region" description="Helical" evidence="7">
    <location>
        <begin position="241"/>
        <end position="262"/>
    </location>
</feature>
<feature type="transmembrane region" description="Helical" evidence="7">
    <location>
        <begin position="117"/>
        <end position="138"/>
    </location>
</feature>
<dbReference type="Proteomes" id="UP001597171">
    <property type="component" value="Unassembled WGS sequence"/>
</dbReference>
<evidence type="ECO:0000256" key="7">
    <source>
        <dbReference type="RuleBase" id="RU363032"/>
    </source>
</evidence>
<evidence type="ECO:0000256" key="4">
    <source>
        <dbReference type="ARBA" id="ARBA00022692"/>
    </source>
</evidence>
<dbReference type="InterPro" id="IPR000515">
    <property type="entry name" value="MetI-like"/>
</dbReference>
<dbReference type="SUPFAM" id="SSF161098">
    <property type="entry name" value="MetI-like"/>
    <property type="match status" value="1"/>
</dbReference>
<keyword evidence="6 7" id="KW-0472">Membrane</keyword>
<gene>
    <name evidence="9" type="ORF">ACFQ4O_01575</name>
</gene>
<feature type="domain" description="ABC transmembrane type-1" evidence="8">
    <location>
        <begin position="79"/>
        <end position="259"/>
    </location>
</feature>
<evidence type="ECO:0000256" key="6">
    <source>
        <dbReference type="ARBA" id="ARBA00023136"/>
    </source>
</evidence>
<dbReference type="RefSeq" id="WP_378773867.1">
    <property type="nucleotide sequence ID" value="NZ_JBHTMX010000004.1"/>
</dbReference>
<dbReference type="Gene3D" id="1.10.3720.10">
    <property type="entry name" value="MetI-like"/>
    <property type="match status" value="1"/>
</dbReference>
<dbReference type="CDD" id="cd06261">
    <property type="entry name" value="TM_PBP2"/>
    <property type="match status" value="1"/>
</dbReference>
<dbReference type="InterPro" id="IPR035906">
    <property type="entry name" value="MetI-like_sf"/>
</dbReference>
<protein>
    <submittedName>
        <fullName evidence="9">ABC transporter permease</fullName>
    </submittedName>
</protein>
<comment type="subcellular location">
    <subcellularLocation>
        <location evidence="1 7">Cell membrane</location>
        <topology evidence="1 7">Multi-pass membrane protein</topology>
    </subcellularLocation>
</comment>
<feature type="transmembrane region" description="Helical" evidence="7">
    <location>
        <begin position="25"/>
        <end position="42"/>
    </location>
</feature>
<keyword evidence="2 7" id="KW-0813">Transport</keyword>
<evidence type="ECO:0000313" key="9">
    <source>
        <dbReference type="EMBL" id="MFD1330684.1"/>
    </source>
</evidence>